<dbReference type="HOGENOM" id="CLU_2182290_0_0_10"/>
<reference evidence="1 2" key="1">
    <citation type="journal article" date="2010" name="Stand. Genomic Sci.">
        <title>Complete genome sequence of Spirosoma linguale type strain (1).</title>
        <authorList>
            <person name="Lail K."/>
            <person name="Sikorski J."/>
            <person name="Saunders E."/>
            <person name="Lapidus A."/>
            <person name="Glavina Del Rio T."/>
            <person name="Copeland A."/>
            <person name="Tice H."/>
            <person name="Cheng J.-F."/>
            <person name="Lucas S."/>
            <person name="Nolan M."/>
            <person name="Bruce D."/>
            <person name="Goodwin L."/>
            <person name="Pitluck S."/>
            <person name="Ivanova N."/>
            <person name="Mavromatis K."/>
            <person name="Ovchinnikova G."/>
            <person name="Pati A."/>
            <person name="Chen A."/>
            <person name="Palaniappan K."/>
            <person name="Land M."/>
            <person name="Hauser L."/>
            <person name="Chang Y.-J."/>
            <person name="Jeffries C.D."/>
            <person name="Chain P."/>
            <person name="Brettin T."/>
            <person name="Detter J.C."/>
            <person name="Schuetze A."/>
            <person name="Rohde M."/>
            <person name="Tindall B.J."/>
            <person name="Goeker M."/>
            <person name="Bristow J."/>
            <person name="Eisen J.A."/>
            <person name="Markowitz V."/>
            <person name="Hugenholtz P."/>
            <person name="Kyrpides N.C."/>
            <person name="Klenk H.-P."/>
            <person name="Chen F."/>
        </authorList>
    </citation>
    <scope>NUCLEOTIDE SEQUENCE [LARGE SCALE GENOMIC DNA]</scope>
    <source>
        <strain evidence="2">ATCC 33905 / DSM 74 / LMG 10896 / Claus 1</strain>
    </source>
</reference>
<protein>
    <submittedName>
        <fullName evidence="1">Uncharacterized protein</fullName>
    </submittedName>
</protein>
<organism evidence="1 2">
    <name type="scientific">Spirosoma linguale (strain ATCC 33905 / DSM 74 / LMG 10896 / Claus 1)</name>
    <dbReference type="NCBI Taxonomy" id="504472"/>
    <lineage>
        <taxon>Bacteria</taxon>
        <taxon>Pseudomonadati</taxon>
        <taxon>Bacteroidota</taxon>
        <taxon>Cytophagia</taxon>
        <taxon>Cytophagales</taxon>
        <taxon>Cytophagaceae</taxon>
        <taxon>Spirosoma</taxon>
    </lineage>
</organism>
<dbReference type="KEGG" id="sli:Slin_6261"/>
<dbReference type="STRING" id="504472.Slin_6261"/>
<gene>
    <name evidence="1" type="ordered locus">Slin_6261</name>
</gene>
<evidence type="ECO:0000313" key="2">
    <source>
        <dbReference type="Proteomes" id="UP000002028"/>
    </source>
</evidence>
<accession>D2QTT8</accession>
<proteinExistence type="predicted"/>
<dbReference type="EMBL" id="CP001769">
    <property type="protein sequence ID" value="ADB42220.1"/>
    <property type="molecule type" value="Genomic_DNA"/>
</dbReference>
<sequence>MTNLGQPNRIIMATKTANTDTLTQTIQGLGYASLVDFAREQARSILLQKIAYNQGRIDFFEQKYGLTFTQFCEQFEQIKSHSTLEKEDDSLIWETSIDVLHAYQNDVLSLNQ</sequence>
<keyword evidence="2" id="KW-1185">Reference proteome</keyword>
<evidence type="ECO:0000313" key="1">
    <source>
        <dbReference type="EMBL" id="ADB42220.1"/>
    </source>
</evidence>
<dbReference type="Proteomes" id="UP000002028">
    <property type="component" value="Chromosome"/>
</dbReference>
<dbReference type="AlphaFoldDB" id="D2QTT8"/>
<name>D2QTT8_SPILD</name>